<dbReference type="AlphaFoldDB" id="A0A8T1FDJ0"/>
<dbReference type="Proteomes" id="UP000697107">
    <property type="component" value="Unassembled WGS sequence"/>
</dbReference>
<organism evidence="1 2">
    <name type="scientific">Phytophthora cactorum</name>
    <dbReference type="NCBI Taxonomy" id="29920"/>
    <lineage>
        <taxon>Eukaryota</taxon>
        <taxon>Sar</taxon>
        <taxon>Stramenopiles</taxon>
        <taxon>Oomycota</taxon>
        <taxon>Peronosporomycetes</taxon>
        <taxon>Peronosporales</taxon>
        <taxon>Peronosporaceae</taxon>
        <taxon>Phytophthora</taxon>
    </lineage>
</organism>
<gene>
    <name evidence="1" type="ORF">PC118_g17593</name>
</gene>
<evidence type="ECO:0000313" key="1">
    <source>
        <dbReference type="EMBL" id="KAG2969158.1"/>
    </source>
</evidence>
<comment type="caution">
    <text evidence="1">The sequence shown here is derived from an EMBL/GenBank/DDBJ whole genome shotgun (WGS) entry which is preliminary data.</text>
</comment>
<evidence type="ECO:0000313" key="2">
    <source>
        <dbReference type="Proteomes" id="UP000697107"/>
    </source>
</evidence>
<proteinExistence type="predicted"/>
<dbReference type="EMBL" id="RCML01000808">
    <property type="protein sequence ID" value="KAG2969158.1"/>
    <property type="molecule type" value="Genomic_DNA"/>
</dbReference>
<protein>
    <submittedName>
        <fullName evidence="1">Uncharacterized protein</fullName>
    </submittedName>
</protein>
<accession>A0A8T1FDJ0</accession>
<reference evidence="1" key="1">
    <citation type="submission" date="2018-10" db="EMBL/GenBank/DDBJ databases">
        <title>Effector identification in a new, highly contiguous assembly of the strawberry crown rot pathogen Phytophthora cactorum.</title>
        <authorList>
            <person name="Armitage A.D."/>
            <person name="Nellist C.F."/>
            <person name="Bates H."/>
            <person name="Vickerstaff R.J."/>
            <person name="Harrison R.J."/>
        </authorList>
    </citation>
    <scope>NUCLEOTIDE SEQUENCE</scope>
    <source>
        <strain evidence="1">P415</strain>
    </source>
</reference>
<sequence length="99" mass="11321">MPATMTTAVVSSSITMLTMHLSRLQKRWIIDSVDRWVPVIGKVVHWYSANQTTITPMQLLTEPLEIQAVVWKHLEQHWKSAGMFQHSSASQLHQLRNSG</sequence>
<name>A0A8T1FDJ0_9STRA</name>